<accession>M6G477</accession>
<comment type="caution">
    <text evidence="1">The sequence shown here is derived from an EMBL/GenBank/DDBJ whole genome shotgun (WGS) entry which is preliminary data.</text>
</comment>
<dbReference type="Proteomes" id="UP000012128">
    <property type="component" value="Unassembled WGS sequence"/>
</dbReference>
<organism evidence="1 2">
    <name type="scientific">Leptospira interrogans str. 2006001854</name>
    <dbReference type="NCBI Taxonomy" id="1001590"/>
    <lineage>
        <taxon>Bacteria</taxon>
        <taxon>Pseudomonadati</taxon>
        <taxon>Spirochaetota</taxon>
        <taxon>Spirochaetia</taxon>
        <taxon>Leptospirales</taxon>
        <taxon>Leptospiraceae</taxon>
        <taxon>Leptospira</taxon>
    </lineage>
</organism>
<evidence type="ECO:0000313" key="1">
    <source>
        <dbReference type="EMBL" id="EMM79828.1"/>
    </source>
</evidence>
<evidence type="ECO:0000313" key="2">
    <source>
        <dbReference type="Proteomes" id="UP000012128"/>
    </source>
</evidence>
<sequence length="106" mass="12597">MLELSELELKILNLIPLEERDVRKLGRILQDVSLVTGMTEDEIIDFIPFGLEDEIHILKIEYNFNNFKKALVSKLTKKVILLQDFPLQSRKRFAKLFRNYFFKPNL</sequence>
<dbReference type="AlphaFoldDB" id="M6G477"/>
<proteinExistence type="predicted"/>
<name>M6G477_LEPIR</name>
<protein>
    <submittedName>
        <fullName evidence="1">Uncharacterized protein</fullName>
    </submittedName>
</protein>
<reference evidence="1 2" key="1">
    <citation type="submission" date="2013-01" db="EMBL/GenBank/DDBJ databases">
        <authorList>
            <person name="Harkins D.M."/>
            <person name="Durkin A.S."/>
            <person name="Brinkac L.M."/>
            <person name="Haft D.H."/>
            <person name="Selengut J.D."/>
            <person name="Sanka R."/>
            <person name="DePew J."/>
            <person name="Purushe J."/>
            <person name="Hospenthal D.R."/>
            <person name="Murray C.K."/>
            <person name="Pimentel G."/>
            <person name="Wasfy M."/>
            <person name="Parker T."/>
            <person name="Miller R.S."/>
            <person name="Vinetz J.M."/>
            <person name="Sutton G.G."/>
            <person name="Nierman W.C."/>
            <person name="Fouts D.E."/>
        </authorList>
    </citation>
    <scope>NUCLEOTIDE SEQUENCE [LARGE SCALE GENOMIC DNA]</scope>
    <source>
        <strain evidence="1 2">2006001854</strain>
    </source>
</reference>
<gene>
    <name evidence="1" type="ORF">LEP1GSC037_4821</name>
</gene>
<dbReference type="EMBL" id="AFLW02000219">
    <property type="protein sequence ID" value="EMM79828.1"/>
    <property type="molecule type" value="Genomic_DNA"/>
</dbReference>